<dbReference type="EMBL" id="JBHPBY010000230">
    <property type="protein sequence ID" value="MFC1851829.1"/>
    <property type="molecule type" value="Genomic_DNA"/>
</dbReference>
<evidence type="ECO:0008006" key="3">
    <source>
        <dbReference type="Google" id="ProtNLM"/>
    </source>
</evidence>
<organism evidence="1 2">
    <name type="scientific">candidate division CSSED10-310 bacterium</name>
    <dbReference type="NCBI Taxonomy" id="2855610"/>
    <lineage>
        <taxon>Bacteria</taxon>
        <taxon>Bacteria division CSSED10-310</taxon>
    </lineage>
</organism>
<protein>
    <recommendedName>
        <fullName evidence="3">Transposase</fullName>
    </recommendedName>
</protein>
<sequence length="185" mass="21226">MIASFPQKVTFSQIAEILLEIDKELAEKTHAKGCPYCGGKLDKGYYRRYPAGSPLDKLLNLIRFSFCCREEGCRKRVLPPSCIFFGRKVYWSCIILVSVALQQLNVKTAEQVEKRLGVSLRTLRRWMAFFRSIYLQSRAWFLRQGFIPVNLSAREVIGGLYKHYVDQKGELSGLVAFLSFMAIDP</sequence>
<evidence type="ECO:0000313" key="2">
    <source>
        <dbReference type="Proteomes" id="UP001594351"/>
    </source>
</evidence>
<name>A0ABV6Z059_UNCC1</name>
<proteinExistence type="predicted"/>
<comment type="caution">
    <text evidence="1">The sequence shown here is derived from an EMBL/GenBank/DDBJ whole genome shotgun (WGS) entry which is preliminary data.</text>
</comment>
<accession>A0ABV6Z059</accession>
<gene>
    <name evidence="1" type="ORF">ACFL27_16685</name>
</gene>
<keyword evidence="2" id="KW-1185">Reference proteome</keyword>
<reference evidence="1 2" key="1">
    <citation type="submission" date="2024-09" db="EMBL/GenBank/DDBJ databases">
        <title>Laminarin stimulates single cell rates of sulfate reduction while oxygen inhibits transcriptomic activity in coastal marine sediment.</title>
        <authorList>
            <person name="Lindsay M."/>
            <person name="Orcutt B."/>
            <person name="Emerson D."/>
            <person name="Stepanauskas R."/>
            <person name="D'Angelo T."/>
        </authorList>
    </citation>
    <scope>NUCLEOTIDE SEQUENCE [LARGE SCALE GENOMIC DNA]</scope>
    <source>
        <strain evidence="1">SAG AM-311-K15</strain>
    </source>
</reference>
<evidence type="ECO:0000313" key="1">
    <source>
        <dbReference type="EMBL" id="MFC1851829.1"/>
    </source>
</evidence>
<dbReference type="Proteomes" id="UP001594351">
    <property type="component" value="Unassembled WGS sequence"/>
</dbReference>